<keyword evidence="6" id="KW-0239">DNA-directed DNA polymerase</keyword>
<evidence type="ECO:0000259" key="8">
    <source>
        <dbReference type="Pfam" id="PF09115"/>
    </source>
</evidence>
<keyword evidence="4" id="KW-0548">Nucleotidyltransferase</keyword>
<evidence type="ECO:0000256" key="4">
    <source>
        <dbReference type="ARBA" id="ARBA00022695"/>
    </source>
</evidence>
<dbReference type="AlphaFoldDB" id="A0A1G2ABR6"/>
<dbReference type="GO" id="GO:0006261">
    <property type="term" value="P:DNA-templated DNA replication"/>
    <property type="evidence" value="ECO:0007669"/>
    <property type="project" value="TreeGrafter"/>
</dbReference>
<evidence type="ECO:0000256" key="7">
    <source>
        <dbReference type="ARBA" id="ARBA00049244"/>
    </source>
</evidence>
<accession>A0A1G2ABR6</accession>
<reference evidence="9 10" key="1">
    <citation type="journal article" date="2016" name="Nat. Commun.">
        <title>Thousands of microbial genomes shed light on interconnected biogeochemical processes in an aquifer system.</title>
        <authorList>
            <person name="Anantharaman K."/>
            <person name="Brown C.T."/>
            <person name="Hug L.A."/>
            <person name="Sharon I."/>
            <person name="Castelle C.J."/>
            <person name="Probst A.J."/>
            <person name="Thomas B.C."/>
            <person name="Singh A."/>
            <person name="Wilkins M.J."/>
            <person name="Karaoz U."/>
            <person name="Brodie E.L."/>
            <person name="Williams K.H."/>
            <person name="Hubbard S.S."/>
            <person name="Banfield J.F."/>
        </authorList>
    </citation>
    <scope>NUCLEOTIDE SEQUENCE [LARGE SCALE GENOMIC DNA]</scope>
</reference>
<dbReference type="InterPro" id="IPR015199">
    <property type="entry name" value="DNA_pol_III_delta_C"/>
</dbReference>
<dbReference type="Gene3D" id="3.40.50.300">
    <property type="entry name" value="P-loop containing nucleotide triphosphate hydrolases"/>
    <property type="match status" value="1"/>
</dbReference>
<evidence type="ECO:0000256" key="3">
    <source>
        <dbReference type="ARBA" id="ARBA00022679"/>
    </source>
</evidence>
<name>A0A1G2ABR6_9BACT</name>
<gene>
    <name evidence="9" type="ORF">A3H61_02060</name>
</gene>
<evidence type="ECO:0000256" key="5">
    <source>
        <dbReference type="ARBA" id="ARBA00022705"/>
    </source>
</evidence>
<dbReference type="EMBL" id="MHJU01000005">
    <property type="protein sequence ID" value="OGY73946.1"/>
    <property type="molecule type" value="Genomic_DNA"/>
</dbReference>
<evidence type="ECO:0000313" key="9">
    <source>
        <dbReference type="EMBL" id="OGY73946.1"/>
    </source>
</evidence>
<dbReference type="GO" id="GO:0003677">
    <property type="term" value="F:DNA binding"/>
    <property type="evidence" value="ECO:0007669"/>
    <property type="project" value="InterPro"/>
</dbReference>
<keyword evidence="3" id="KW-0808">Transferase</keyword>
<dbReference type="InterPro" id="IPR050238">
    <property type="entry name" value="DNA_Rep/Repair_Clamp_Loader"/>
</dbReference>
<evidence type="ECO:0000313" key="10">
    <source>
        <dbReference type="Proteomes" id="UP000178315"/>
    </source>
</evidence>
<protein>
    <recommendedName>
        <fullName evidence="2">DNA polymerase III subunit delta'</fullName>
        <ecNumber evidence="1">2.7.7.7</ecNumber>
    </recommendedName>
</protein>
<comment type="catalytic activity">
    <reaction evidence="7">
        <text>DNA(n) + a 2'-deoxyribonucleoside 5'-triphosphate = DNA(n+1) + diphosphate</text>
        <dbReference type="Rhea" id="RHEA:22508"/>
        <dbReference type="Rhea" id="RHEA-COMP:17339"/>
        <dbReference type="Rhea" id="RHEA-COMP:17340"/>
        <dbReference type="ChEBI" id="CHEBI:33019"/>
        <dbReference type="ChEBI" id="CHEBI:61560"/>
        <dbReference type="ChEBI" id="CHEBI:173112"/>
        <dbReference type="EC" id="2.7.7.7"/>
    </reaction>
</comment>
<dbReference type="PANTHER" id="PTHR11669">
    <property type="entry name" value="REPLICATION FACTOR C / DNA POLYMERASE III GAMMA-TAU SUBUNIT"/>
    <property type="match status" value="1"/>
</dbReference>
<dbReference type="EC" id="2.7.7.7" evidence="1"/>
<dbReference type="GO" id="GO:0003887">
    <property type="term" value="F:DNA-directed DNA polymerase activity"/>
    <property type="evidence" value="ECO:0007669"/>
    <property type="project" value="UniProtKB-KW"/>
</dbReference>
<dbReference type="Proteomes" id="UP000178315">
    <property type="component" value="Unassembled WGS sequence"/>
</dbReference>
<dbReference type="InterPro" id="IPR027417">
    <property type="entry name" value="P-loop_NTPase"/>
</dbReference>
<evidence type="ECO:0000256" key="2">
    <source>
        <dbReference type="ARBA" id="ARBA00014363"/>
    </source>
</evidence>
<evidence type="ECO:0000256" key="6">
    <source>
        <dbReference type="ARBA" id="ARBA00022932"/>
    </source>
</evidence>
<feature type="domain" description="DNA polymerase III delta subunit C-terminal" evidence="8">
    <location>
        <begin position="244"/>
        <end position="315"/>
    </location>
</feature>
<dbReference type="Pfam" id="PF13177">
    <property type="entry name" value="DNA_pol3_delta2"/>
    <property type="match status" value="1"/>
</dbReference>
<comment type="caution">
    <text evidence="9">The sequence shown here is derived from an EMBL/GenBank/DDBJ whole genome shotgun (WGS) entry which is preliminary data.</text>
</comment>
<keyword evidence="5" id="KW-0235">DNA replication</keyword>
<proteinExistence type="predicted"/>
<organism evidence="9 10">
    <name type="scientific">Candidatus Jacksonbacteria bacterium RIFCSPLOWO2_02_FULL_44_20</name>
    <dbReference type="NCBI Taxonomy" id="1798460"/>
    <lineage>
        <taxon>Bacteria</taxon>
        <taxon>Candidatus Jacksoniibacteriota</taxon>
    </lineage>
</organism>
<dbReference type="Pfam" id="PF09115">
    <property type="entry name" value="DNApol3-delta_C"/>
    <property type="match status" value="1"/>
</dbReference>
<dbReference type="SUPFAM" id="SSF52540">
    <property type="entry name" value="P-loop containing nucleoside triphosphate hydrolases"/>
    <property type="match status" value="1"/>
</dbReference>
<dbReference type="GO" id="GO:0009360">
    <property type="term" value="C:DNA polymerase III complex"/>
    <property type="evidence" value="ECO:0007669"/>
    <property type="project" value="InterPro"/>
</dbReference>
<evidence type="ECO:0000256" key="1">
    <source>
        <dbReference type="ARBA" id="ARBA00012417"/>
    </source>
</evidence>
<sequence length="328" mass="36594">MKIVGHKKILAYLSKTSSAKTVSHAYLFYGPEHVGKSTVARWFGKMLVCEKSCGAPCEMCRACVEIEKGIYPDFHNIQAGSHTSLISIDEIRTLKLALSHTSLHNSYKIVIIDPIEALGPEAANAILKTLEEPHGKTVFILIANVLTGIAKTIISRTELITFSNVSRAEIIKALPETYSSEQKEFIARITTGKIALALSLTPEIIHERAKDEREILKLLTSPLHEQIVLTPKTIERLGEKTREYTASLLRDILLYKIGGKKYVIHRYLARELYDLGKKIRLSAVTGALNELLAMTSDIRHNVNEELLWSTILLKLSSKDAPSLSQFGY</sequence>
<dbReference type="PANTHER" id="PTHR11669:SF8">
    <property type="entry name" value="DNA POLYMERASE III SUBUNIT DELTA"/>
    <property type="match status" value="1"/>
</dbReference>